<gene>
    <name evidence="10" type="ORF">TCAP_06897</name>
</gene>
<evidence type="ECO:0000256" key="5">
    <source>
        <dbReference type="ARBA" id="ARBA00022840"/>
    </source>
</evidence>
<keyword evidence="2" id="KW-0808">Transferase</keyword>
<dbReference type="GO" id="GO:0004707">
    <property type="term" value="F:MAP kinase activity"/>
    <property type="evidence" value="ECO:0007669"/>
    <property type="project" value="UniProtKB-EC"/>
</dbReference>
<name>A0A2K3Q6E0_9HYPO</name>
<evidence type="ECO:0000256" key="4">
    <source>
        <dbReference type="ARBA" id="ARBA00022777"/>
    </source>
</evidence>
<evidence type="ECO:0000256" key="3">
    <source>
        <dbReference type="ARBA" id="ARBA00022741"/>
    </source>
</evidence>
<comment type="catalytic activity">
    <reaction evidence="6">
        <text>L-threonyl-[protein] + ATP = O-phospho-L-threonyl-[protein] + ADP + H(+)</text>
        <dbReference type="Rhea" id="RHEA:46608"/>
        <dbReference type="Rhea" id="RHEA-COMP:11060"/>
        <dbReference type="Rhea" id="RHEA-COMP:11605"/>
        <dbReference type="ChEBI" id="CHEBI:15378"/>
        <dbReference type="ChEBI" id="CHEBI:30013"/>
        <dbReference type="ChEBI" id="CHEBI:30616"/>
        <dbReference type="ChEBI" id="CHEBI:61977"/>
        <dbReference type="ChEBI" id="CHEBI:456216"/>
        <dbReference type="EC" id="2.7.11.24"/>
    </reaction>
    <physiologicalReaction direction="left-to-right" evidence="6">
        <dbReference type="Rhea" id="RHEA:46609"/>
    </physiologicalReaction>
</comment>
<comment type="caution">
    <text evidence="10">The sequence shown here is derived from an EMBL/GenBank/DDBJ whole genome shotgun (WGS) entry which is preliminary data.</text>
</comment>
<comment type="catalytic activity">
    <reaction evidence="7">
        <text>L-seryl-[protein] + ATP = O-phospho-L-seryl-[protein] + ADP + H(+)</text>
        <dbReference type="Rhea" id="RHEA:17989"/>
        <dbReference type="Rhea" id="RHEA-COMP:9863"/>
        <dbReference type="Rhea" id="RHEA-COMP:11604"/>
        <dbReference type="ChEBI" id="CHEBI:15378"/>
        <dbReference type="ChEBI" id="CHEBI:29999"/>
        <dbReference type="ChEBI" id="CHEBI:30616"/>
        <dbReference type="ChEBI" id="CHEBI:83421"/>
        <dbReference type="ChEBI" id="CHEBI:456216"/>
        <dbReference type="EC" id="2.7.11.24"/>
    </reaction>
    <physiologicalReaction direction="left-to-right" evidence="7">
        <dbReference type="Rhea" id="RHEA:17990"/>
    </physiologicalReaction>
</comment>
<dbReference type="SMART" id="SM00220">
    <property type="entry name" value="S_TKc"/>
    <property type="match status" value="1"/>
</dbReference>
<dbReference type="EMBL" id="NRSZ01001138">
    <property type="protein sequence ID" value="PNY23156.1"/>
    <property type="molecule type" value="Genomic_DNA"/>
</dbReference>
<evidence type="ECO:0000313" key="11">
    <source>
        <dbReference type="Proteomes" id="UP000236621"/>
    </source>
</evidence>
<dbReference type="STRING" id="45235.A0A2K3Q6E0"/>
<feature type="domain" description="Protein kinase" evidence="9">
    <location>
        <begin position="138"/>
        <end position="391"/>
    </location>
</feature>
<dbReference type="EC" id="2.7.11.24" evidence="1"/>
<dbReference type="OrthoDB" id="4062651at2759"/>
<keyword evidence="5" id="KW-0067">ATP-binding</keyword>
<dbReference type="PANTHER" id="PTHR48016">
    <property type="entry name" value="MAP KINASE KINASE KINASE SSK2-RELATED-RELATED"/>
    <property type="match status" value="1"/>
</dbReference>
<dbReference type="PANTHER" id="PTHR48016:SF56">
    <property type="entry name" value="MAPKK KINASE"/>
    <property type="match status" value="1"/>
</dbReference>
<dbReference type="InterPro" id="IPR011009">
    <property type="entry name" value="Kinase-like_dom_sf"/>
</dbReference>
<feature type="region of interest" description="Disordered" evidence="8">
    <location>
        <begin position="402"/>
        <end position="497"/>
    </location>
</feature>
<evidence type="ECO:0000256" key="7">
    <source>
        <dbReference type="ARBA" id="ARBA00048130"/>
    </source>
</evidence>
<dbReference type="CDD" id="cd00180">
    <property type="entry name" value="PKc"/>
    <property type="match status" value="1"/>
</dbReference>
<evidence type="ECO:0000259" key="9">
    <source>
        <dbReference type="PROSITE" id="PS50011"/>
    </source>
</evidence>
<reference evidence="10 11" key="1">
    <citation type="submission" date="2017-08" db="EMBL/GenBank/DDBJ databases">
        <title>Harnessing the power of phylogenomics to disentangle the directionality and signatures of interkingdom host jumping in the parasitic fungal genus Tolypocladium.</title>
        <authorList>
            <person name="Quandt C.A."/>
            <person name="Patterson W."/>
            <person name="Spatafora J.W."/>
        </authorList>
    </citation>
    <scope>NUCLEOTIDE SEQUENCE [LARGE SCALE GENOMIC DNA]</scope>
    <source>
        <strain evidence="10 11">CBS 113982</strain>
    </source>
</reference>
<dbReference type="InterPro" id="IPR000719">
    <property type="entry name" value="Prot_kinase_dom"/>
</dbReference>
<sequence length="497" mass="54882">MSATHVAFEIHSATHLVLLSVRSNRVASVSFAIKGEEDAEERSEEYIIGDGIILYGQNYKISIASYKFDLVWRTMSDAAIINVESLKNLAVQGYQTSLQLLQDVRSRDLPTEIDISEVQSWHVTRLNTAQGPLFQDIRHMRTLQGAGAFGAVYRAVDQTSGHLFAIKVVNLIAHPSGDVEVARAILHREIKVMERVKHQHIIEYLGHQLFHTLKPEIFMPLREGSLTGLAQSPVLPFGYDELCLIVLEQMLSALDYLASENLMHRDVKPDNILYSKLDKSGYHFQLADFGLAHHRSLATPICGTGYFQAPELWPEISKVDAAQSPKLDVWSLFATIMAVHSRFKGFPPDTPDYRVVLPALGALALDSPKLEPMARLHPHRRASAAQMLVFLFGGKGLTTPISRIPSIEPDVEPQRSPSPAAGPSSRPQATAPAVPLIVYPPHERAIPSARHSPQPAAPQLQPIRAHKDGVAKRRPEPPASRANAPARPQPNHNPPAV</sequence>
<protein>
    <recommendedName>
        <fullName evidence="1">mitogen-activated protein kinase</fullName>
        <ecNumber evidence="1">2.7.11.24</ecNumber>
    </recommendedName>
</protein>
<accession>A0A2K3Q6E0</accession>
<evidence type="ECO:0000313" key="10">
    <source>
        <dbReference type="EMBL" id="PNY23156.1"/>
    </source>
</evidence>
<dbReference type="PROSITE" id="PS50011">
    <property type="entry name" value="PROTEIN_KINASE_DOM"/>
    <property type="match status" value="1"/>
</dbReference>
<dbReference type="InterPro" id="IPR008271">
    <property type="entry name" value="Ser/Thr_kinase_AS"/>
</dbReference>
<dbReference type="Gene3D" id="3.30.200.20">
    <property type="entry name" value="Phosphorylase Kinase, domain 1"/>
    <property type="match status" value="1"/>
</dbReference>
<evidence type="ECO:0000256" key="8">
    <source>
        <dbReference type="SAM" id="MobiDB-lite"/>
    </source>
</evidence>
<proteinExistence type="predicted"/>
<feature type="compositionally biased region" description="Pro residues" evidence="8">
    <location>
        <begin position="487"/>
        <end position="497"/>
    </location>
</feature>
<feature type="compositionally biased region" description="Basic and acidic residues" evidence="8">
    <location>
        <begin position="465"/>
        <end position="476"/>
    </location>
</feature>
<dbReference type="Proteomes" id="UP000236621">
    <property type="component" value="Unassembled WGS sequence"/>
</dbReference>
<dbReference type="Gene3D" id="1.10.510.10">
    <property type="entry name" value="Transferase(Phosphotransferase) domain 1"/>
    <property type="match status" value="1"/>
</dbReference>
<dbReference type="PROSITE" id="PS00108">
    <property type="entry name" value="PROTEIN_KINASE_ST"/>
    <property type="match status" value="1"/>
</dbReference>
<keyword evidence="3" id="KW-0547">Nucleotide-binding</keyword>
<evidence type="ECO:0000256" key="2">
    <source>
        <dbReference type="ARBA" id="ARBA00022679"/>
    </source>
</evidence>
<evidence type="ECO:0000256" key="6">
    <source>
        <dbReference type="ARBA" id="ARBA00047919"/>
    </source>
</evidence>
<dbReference type="AlphaFoldDB" id="A0A2K3Q6E0"/>
<dbReference type="InterPro" id="IPR050538">
    <property type="entry name" value="MAP_kinase_kinase_kinase"/>
</dbReference>
<organism evidence="10 11">
    <name type="scientific">Tolypocladium capitatum</name>
    <dbReference type="NCBI Taxonomy" id="45235"/>
    <lineage>
        <taxon>Eukaryota</taxon>
        <taxon>Fungi</taxon>
        <taxon>Dikarya</taxon>
        <taxon>Ascomycota</taxon>
        <taxon>Pezizomycotina</taxon>
        <taxon>Sordariomycetes</taxon>
        <taxon>Hypocreomycetidae</taxon>
        <taxon>Hypocreales</taxon>
        <taxon>Ophiocordycipitaceae</taxon>
        <taxon>Tolypocladium</taxon>
    </lineage>
</organism>
<keyword evidence="11" id="KW-1185">Reference proteome</keyword>
<dbReference type="Pfam" id="PF00069">
    <property type="entry name" value="Pkinase"/>
    <property type="match status" value="1"/>
</dbReference>
<feature type="compositionally biased region" description="Low complexity" evidence="8">
    <location>
        <begin position="414"/>
        <end position="429"/>
    </location>
</feature>
<evidence type="ECO:0000256" key="1">
    <source>
        <dbReference type="ARBA" id="ARBA00012411"/>
    </source>
</evidence>
<keyword evidence="4" id="KW-0418">Kinase</keyword>
<dbReference type="SUPFAM" id="SSF56112">
    <property type="entry name" value="Protein kinase-like (PK-like)"/>
    <property type="match status" value="1"/>
</dbReference>
<dbReference type="GO" id="GO:0005524">
    <property type="term" value="F:ATP binding"/>
    <property type="evidence" value="ECO:0007669"/>
    <property type="project" value="UniProtKB-KW"/>
</dbReference>